<evidence type="ECO:0000313" key="6">
    <source>
        <dbReference type="RefSeq" id="XP_031567090.1"/>
    </source>
</evidence>
<dbReference type="GeneID" id="116302038"/>
<keyword evidence="1" id="KW-0677">Repeat</keyword>
<feature type="repeat" description="ANK" evidence="3">
    <location>
        <begin position="302"/>
        <end position="334"/>
    </location>
</feature>
<dbReference type="InParanoid" id="A0A6P8IK53"/>
<dbReference type="PANTHER" id="PTHR24198">
    <property type="entry name" value="ANKYRIN REPEAT AND PROTEIN KINASE DOMAIN-CONTAINING PROTEIN"/>
    <property type="match status" value="1"/>
</dbReference>
<sequence>MSNERKFDHSKLDYFYSPREENESLNKKKHGLGKKIDGQQKTSSVIKMLDALRLSSYDTNHKTVNNNKALVPSFTRSETDLKDKLFVWGKISSIDKDRGARRQEGTVYRNNKIYRLSQEKFSQFDDSTDSHSDSAYSQSSDLSRESDVQSLNTSSSDSDTNLYVYQQIIHGDSSSSSPSRINTITVHTASGFTIDLDVEVTKTVVMLMKIIVWLRQRYPNGSFICQRLPIGLTNSPLNSIGESSGDESLSSQETLKPLKSRKRISFSPNTLLFAAVTEKSYEEAKSILESDCDINVNVQTPSGQTLIHIAAGNADLKCVQLLLEHLADPNIKDCRGWGPLHAAIRKGKWKCAILLIEAGANFAEYAANRIKEYKEVLSMSKTCYRSMEIFV</sequence>
<feature type="region of interest" description="Disordered" evidence="4">
    <location>
        <begin position="18"/>
        <end position="38"/>
    </location>
</feature>
<evidence type="ECO:0000256" key="2">
    <source>
        <dbReference type="ARBA" id="ARBA00023043"/>
    </source>
</evidence>
<keyword evidence="5" id="KW-1185">Reference proteome</keyword>
<feature type="repeat" description="ANK" evidence="3">
    <location>
        <begin position="335"/>
        <end position="367"/>
    </location>
</feature>
<dbReference type="SUPFAM" id="SSF48403">
    <property type="entry name" value="Ankyrin repeat"/>
    <property type="match status" value="1"/>
</dbReference>
<evidence type="ECO:0000256" key="3">
    <source>
        <dbReference type="PROSITE-ProRule" id="PRU00023"/>
    </source>
</evidence>
<feature type="region of interest" description="Disordered" evidence="4">
    <location>
        <begin position="124"/>
        <end position="157"/>
    </location>
</feature>
<proteinExistence type="predicted"/>
<dbReference type="AlphaFoldDB" id="A0A6P8IK53"/>
<dbReference type="Gene3D" id="1.25.40.20">
    <property type="entry name" value="Ankyrin repeat-containing domain"/>
    <property type="match status" value="1"/>
</dbReference>
<dbReference type="InterPro" id="IPR036770">
    <property type="entry name" value="Ankyrin_rpt-contain_sf"/>
</dbReference>
<protein>
    <submittedName>
        <fullName evidence="6">Uncharacterized protein LOC116302038</fullName>
    </submittedName>
</protein>
<organism evidence="5 6">
    <name type="scientific">Actinia tenebrosa</name>
    <name type="common">Australian red waratah sea anemone</name>
    <dbReference type="NCBI Taxonomy" id="6105"/>
    <lineage>
        <taxon>Eukaryota</taxon>
        <taxon>Metazoa</taxon>
        <taxon>Cnidaria</taxon>
        <taxon>Anthozoa</taxon>
        <taxon>Hexacorallia</taxon>
        <taxon>Actiniaria</taxon>
        <taxon>Actiniidae</taxon>
        <taxon>Actinia</taxon>
    </lineage>
</organism>
<dbReference type="RefSeq" id="XP_031567090.1">
    <property type="nucleotide sequence ID" value="XM_031711230.1"/>
</dbReference>
<dbReference type="PROSITE" id="PS50088">
    <property type="entry name" value="ANK_REPEAT"/>
    <property type="match status" value="2"/>
</dbReference>
<evidence type="ECO:0000256" key="1">
    <source>
        <dbReference type="ARBA" id="ARBA00022737"/>
    </source>
</evidence>
<dbReference type="OrthoDB" id="19014at2759"/>
<evidence type="ECO:0000313" key="5">
    <source>
        <dbReference type="Proteomes" id="UP000515163"/>
    </source>
</evidence>
<dbReference type="KEGG" id="aten:116302038"/>
<dbReference type="Pfam" id="PF12796">
    <property type="entry name" value="Ank_2"/>
    <property type="match status" value="1"/>
</dbReference>
<keyword evidence="2 3" id="KW-0040">ANK repeat</keyword>
<reference evidence="6" key="1">
    <citation type="submission" date="2025-08" db="UniProtKB">
        <authorList>
            <consortium name="RefSeq"/>
        </authorList>
    </citation>
    <scope>IDENTIFICATION</scope>
    <source>
        <tissue evidence="6">Tentacle</tissue>
    </source>
</reference>
<dbReference type="PANTHER" id="PTHR24198:SF165">
    <property type="entry name" value="ANKYRIN REPEAT-CONTAINING PROTEIN-RELATED"/>
    <property type="match status" value="1"/>
</dbReference>
<dbReference type="SMART" id="SM00248">
    <property type="entry name" value="ANK"/>
    <property type="match status" value="3"/>
</dbReference>
<dbReference type="PROSITE" id="PS50297">
    <property type="entry name" value="ANK_REP_REGION"/>
    <property type="match status" value="2"/>
</dbReference>
<dbReference type="Proteomes" id="UP000515163">
    <property type="component" value="Unplaced"/>
</dbReference>
<evidence type="ECO:0000256" key="4">
    <source>
        <dbReference type="SAM" id="MobiDB-lite"/>
    </source>
</evidence>
<name>A0A6P8IK53_ACTTE</name>
<accession>A0A6P8IK53</accession>
<gene>
    <name evidence="6" type="primary">LOC116302038</name>
</gene>
<dbReference type="InterPro" id="IPR002110">
    <property type="entry name" value="Ankyrin_rpt"/>
</dbReference>